<name>A0A699H1V9_TANCI</name>
<dbReference type="InterPro" id="IPR013103">
    <property type="entry name" value="RVT_2"/>
</dbReference>
<keyword evidence="2" id="KW-0378">Hydrolase</keyword>
<dbReference type="PANTHER" id="PTHR42648:SF28">
    <property type="entry name" value="TRANSPOSON-ENCODED PROTEIN WITH RIBONUCLEASE H-LIKE AND RETROVIRUS ZINC FINGER-LIKE DOMAINS"/>
    <property type="match status" value="1"/>
</dbReference>
<dbReference type="PANTHER" id="PTHR42648">
    <property type="entry name" value="TRANSPOSASE, PUTATIVE-RELATED"/>
    <property type="match status" value="1"/>
</dbReference>
<accession>A0A699H1V9</accession>
<dbReference type="CDD" id="cd09272">
    <property type="entry name" value="RNase_HI_RT_Ty1"/>
    <property type="match status" value="1"/>
</dbReference>
<keyword evidence="1" id="KW-0479">Metal-binding</keyword>
<evidence type="ECO:0000313" key="4">
    <source>
        <dbReference type="EMBL" id="GEX00603.1"/>
    </source>
</evidence>
<dbReference type="InterPro" id="IPR036397">
    <property type="entry name" value="RNaseH_sf"/>
</dbReference>
<dbReference type="SUPFAM" id="SSF53098">
    <property type="entry name" value="Ribonuclease H-like"/>
    <property type="match status" value="1"/>
</dbReference>
<protein>
    <submittedName>
        <fullName evidence="4">Retrotransposon protein, putative, Ty1-copia subclass</fullName>
    </submittedName>
</protein>
<dbReference type="EMBL" id="BKCJ010084639">
    <property type="protein sequence ID" value="GEX00603.1"/>
    <property type="molecule type" value="Genomic_DNA"/>
</dbReference>
<reference evidence="4" key="1">
    <citation type="journal article" date="2019" name="Sci. Rep.">
        <title>Draft genome of Tanacetum cinerariifolium, the natural source of mosquito coil.</title>
        <authorList>
            <person name="Yamashiro T."/>
            <person name="Shiraishi A."/>
            <person name="Satake H."/>
            <person name="Nakayama K."/>
        </authorList>
    </citation>
    <scope>NUCLEOTIDE SEQUENCE</scope>
</reference>
<organism evidence="4">
    <name type="scientific">Tanacetum cinerariifolium</name>
    <name type="common">Dalmatian daisy</name>
    <name type="synonym">Chrysanthemum cinerariifolium</name>
    <dbReference type="NCBI Taxonomy" id="118510"/>
    <lineage>
        <taxon>Eukaryota</taxon>
        <taxon>Viridiplantae</taxon>
        <taxon>Streptophyta</taxon>
        <taxon>Embryophyta</taxon>
        <taxon>Tracheophyta</taxon>
        <taxon>Spermatophyta</taxon>
        <taxon>Magnoliopsida</taxon>
        <taxon>eudicotyledons</taxon>
        <taxon>Gunneridae</taxon>
        <taxon>Pentapetalae</taxon>
        <taxon>asterids</taxon>
        <taxon>campanulids</taxon>
        <taxon>Asterales</taxon>
        <taxon>Asteraceae</taxon>
        <taxon>Asteroideae</taxon>
        <taxon>Anthemideae</taxon>
        <taxon>Anthemidinae</taxon>
        <taxon>Tanacetum</taxon>
    </lineage>
</organism>
<dbReference type="GO" id="GO:0046872">
    <property type="term" value="F:metal ion binding"/>
    <property type="evidence" value="ECO:0007669"/>
    <property type="project" value="UniProtKB-KW"/>
</dbReference>
<feature type="non-terminal residue" evidence="4">
    <location>
        <position position="1"/>
    </location>
</feature>
<evidence type="ECO:0000259" key="3">
    <source>
        <dbReference type="Pfam" id="PF07727"/>
    </source>
</evidence>
<proteinExistence type="predicted"/>
<evidence type="ECO:0000256" key="1">
    <source>
        <dbReference type="ARBA" id="ARBA00022723"/>
    </source>
</evidence>
<gene>
    <name evidence="4" type="ORF">Tci_272578</name>
</gene>
<evidence type="ECO:0000256" key="2">
    <source>
        <dbReference type="ARBA" id="ARBA00022801"/>
    </source>
</evidence>
<dbReference type="Gene3D" id="3.30.420.10">
    <property type="entry name" value="Ribonuclease H-like superfamily/Ribonuclease H"/>
    <property type="match status" value="1"/>
</dbReference>
<dbReference type="GO" id="GO:0003676">
    <property type="term" value="F:nucleic acid binding"/>
    <property type="evidence" value="ECO:0007669"/>
    <property type="project" value="InterPro"/>
</dbReference>
<feature type="domain" description="Reverse transcriptase Ty1/copia-type" evidence="3">
    <location>
        <begin position="304"/>
        <end position="378"/>
    </location>
</feature>
<sequence length="741" mass="84191">LGLHHFLTIVVNSCSYGFAAIRVEKDMQGQLDRGYAGKTIGCTSSDTRGKGKLIQKLLLNQKCMGYLVHAYYSISSTRYYKDDSCWSADLKSKTTEDIISNRSFMEVLVINHYVLVKKVFKFCYVYLINTKDETLNMFKTYKAEVENQLDKKIKILRSDRGGEYESNDFSEFCSTFGAPDGLWSEACLAASTILNKIPHKKSDKSPYQLWKGKEPSYKMMKVWGCLAKVQIPLPKRTKLRPKIVDCVYLGPTKNNAAYRFLVYKSNSEIDSIVQNNTWKLVDLPSGHKPIGHKWIFKKKLRPDDDMLIMETNMDVINQTKKMLHPSFDMKGIGEADVILSIRIQKNSNGYILTQSHYIDKTLKKFGHYDDRPVVTPLETKSTIGYVFTVGGAVVSWNSSKRTVNTISTMEAKFVALDKAVEEAEWLRSFLEVEYYEIFLIGITYTRLMCDRIFRNQMAKFSKILMNKDMFTTKMNITGCSVEWNIVRKDCRWDVPFHKGNLLMYREQPKHTYKYQNPKNTLEIIPNADISASDQQKTETIEMADIYKERQEMEEDMAKTNLHQIGFYDVLFDLTSYFDMVRWQCSQNISRVSKGKGLFGPNGKSTGSLKEDFERKLEVMVAIVRICIFRLWRCHSNGGREGFMVEIGEIGGSMVEICRRGGFIAKIGKGSLAKRSMELNDGLGGERFVVVGGRSSRVGAGGGQVKGGGVVFGVSRIEFGMILKDNMGESGGEAFRLDGGAD</sequence>
<dbReference type="AlphaFoldDB" id="A0A699H1V9"/>
<dbReference type="Pfam" id="PF07727">
    <property type="entry name" value="RVT_2"/>
    <property type="match status" value="1"/>
</dbReference>
<comment type="caution">
    <text evidence="4">The sequence shown here is derived from an EMBL/GenBank/DDBJ whole genome shotgun (WGS) entry which is preliminary data.</text>
</comment>
<dbReference type="InterPro" id="IPR012337">
    <property type="entry name" value="RNaseH-like_sf"/>
</dbReference>
<dbReference type="InterPro" id="IPR039537">
    <property type="entry name" value="Retrotran_Ty1/copia-like"/>
</dbReference>
<dbReference type="GO" id="GO:0016787">
    <property type="term" value="F:hydrolase activity"/>
    <property type="evidence" value="ECO:0007669"/>
    <property type="project" value="UniProtKB-KW"/>
</dbReference>